<dbReference type="GO" id="GO:0008270">
    <property type="term" value="F:zinc ion binding"/>
    <property type="evidence" value="ECO:0007669"/>
    <property type="project" value="UniProtKB-UniRule"/>
</dbReference>
<dbReference type="RefSeq" id="WP_196027840.1">
    <property type="nucleotide sequence ID" value="NZ_JADPCT010000028.1"/>
</dbReference>
<feature type="active site" description="Nucleophile" evidence="11">
    <location>
        <position position="130"/>
    </location>
</feature>
<gene>
    <name evidence="11 13" type="primary">ribA</name>
    <name evidence="13" type="ORF">POZ24_14275</name>
</gene>
<dbReference type="InterPro" id="IPR036144">
    <property type="entry name" value="RibA-like_sf"/>
</dbReference>
<evidence type="ECO:0000256" key="1">
    <source>
        <dbReference type="ARBA" id="ARBA00004853"/>
    </source>
</evidence>
<keyword evidence="6 11" id="KW-0378">Hydrolase</keyword>
<evidence type="ECO:0000256" key="5">
    <source>
        <dbReference type="ARBA" id="ARBA00022741"/>
    </source>
</evidence>
<sequence length="199" mass="22503">METMIKRGATSKLPTEYGDFFTTPYIQLSNGLEHLVLLKGKWEECDSVLVRIHSSCMTGDIFGSYRCDCGAQLHESMRMIEKEGAGIIIYLNQEGRGIGIFNKIHAYQLQDEGLDTVEANLALGFDADERDYLIGCKILDDLNIKKIRLITNNPDKVTSLKNAGFQLVDIVPMEILPNQHSRFYLKTKKNKMGHMLKSV</sequence>
<feature type="binding site" evidence="11">
    <location>
        <position position="156"/>
    </location>
    <ligand>
        <name>GTP</name>
        <dbReference type="ChEBI" id="CHEBI:37565"/>
    </ligand>
</feature>
<feature type="binding site" evidence="11">
    <location>
        <position position="116"/>
    </location>
    <ligand>
        <name>GTP</name>
        <dbReference type="ChEBI" id="CHEBI:37565"/>
    </ligand>
</feature>
<comment type="similarity">
    <text evidence="2">In the N-terminal section; belongs to the DHBP synthase family.</text>
</comment>
<dbReference type="InterPro" id="IPR000926">
    <property type="entry name" value="RibA"/>
</dbReference>
<dbReference type="GO" id="GO:0005829">
    <property type="term" value="C:cytosol"/>
    <property type="evidence" value="ECO:0007669"/>
    <property type="project" value="TreeGrafter"/>
</dbReference>
<dbReference type="SUPFAM" id="SSF142695">
    <property type="entry name" value="RibA-like"/>
    <property type="match status" value="1"/>
</dbReference>
<dbReference type="NCBIfam" id="NF001591">
    <property type="entry name" value="PRK00393.1"/>
    <property type="match status" value="1"/>
</dbReference>
<accession>A0AAW6GTA7</accession>
<evidence type="ECO:0000256" key="6">
    <source>
        <dbReference type="ARBA" id="ARBA00022801"/>
    </source>
</evidence>
<keyword evidence="7 11" id="KW-0862">Zinc</keyword>
<keyword evidence="4 11" id="KW-0479">Metal-binding</keyword>
<evidence type="ECO:0000256" key="4">
    <source>
        <dbReference type="ARBA" id="ARBA00022723"/>
    </source>
</evidence>
<proteinExistence type="inferred from homology"/>
<evidence type="ECO:0000256" key="9">
    <source>
        <dbReference type="ARBA" id="ARBA00043932"/>
    </source>
</evidence>
<evidence type="ECO:0000313" key="13">
    <source>
        <dbReference type="EMBL" id="MDC1881181.1"/>
    </source>
</evidence>
<reference evidence="13" key="1">
    <citation type="submission" date="2022-10" db="EMBL/GenBank/DDBJ databases">
        <title>Human gut microbiome strain richness.</title>
        <authorList>
            <person name="Chen-Liaw A."/>
        </authorList>
    </citation>
    <scope>NUCLEOTIDE SEQUENCE</scope>
    <source>
        <strain evidence="13">1001713st2_A4_1001713B170214_170313</strain>
    </source>
</reference>
<feature type="domain" description="GTP cyclohydrolase II" evidence="12">
    <location>
        <begin position="9"/>
        <end position="172"/>
    </location>
</feature>
<dbReference type="GO" id="GO:0005525">
    <property type="term" value="F:GTP binding"/>
    <property type="evidence" value="ECO:0007669"/>
    <property type="project" value="UniProtKB-KW"/>
</dbReference>
<comment type="caution">
    <text evidence="13">The sequence shown here is derived from an EMBL/GenBank/DDBJ whole genome shotgun (WGS) entry which is preliminary data.</text>
</comment>
<feature type="active site" description="Proton acceptor" evidence="11">
    <location>
        <position position="128"/>
    </location>
</feature>
<feature type="binding site" evidence="11">
    <location>
        <begin position="51"/>
        <end position="55"/>
    </location>
    <ligand>
        <name>GTP</name>
        <dbReference type="ChEBI" id="CHEBI:37565"/>
    </ligand>
</feature>
<dbReference type="PANTHER" id="PTHR21327">
    <property type="entry name" value="GTP CYCLOHYDROLASE II-RELATED"/>
    <property type="match status" value="1"/>
</dbReference>
<organism evidence="13 14">
    <name type="scientific">Bacteroides uniformis</name>
    <dbReference type="NCBI Taxonomy" id="820"/>
    <lineage>
        <taxon>Bacteria</taxon>
        <taxon>Pseudomonadati</taxon>
        <taxon>Bacteroidota</taxon>
        <taxon>Bacteroidia</taxon>
        <taxon>Bacteroidales</taxon>
        <taxon>Bacteroidaceae</taxon>
        <taxon>Bacteroides</taxon>
    </lineage>
</organism>
<protein>
    <recommendedName>
        <fullName evidence="11">GTP cyclohydrolase-2</fullName>
        <ecNumber evidence="11">3.5.4.25</ecNumber>
    </recommendedName>
    <alternativeName>
        <fullName evidence="11">GTP cyclohydrolase II</fullName>
    </alternativeName>
</protein>
<dbReference type="HAMAP" id="MF_00179">
    <property type="entry name" value="RibA"/>
    <property type="match status" value="1"/>
</dbReference>
<keyword evidence="8 11" id="KW-0342">GTP-binding</keyword>
<evidence type="ECO:0000259" key="12">
    <source>
        <dbReference type="Pfam" id="PF00925"/>
    </source>
</evidence>
<dbReference type="AlphaFoldDB" id="A0AAW6GTA7"/>
<dbReference type="GO" id="GO:0009231">
    <property type="term" value="P:riboflavin biosynthetic process"/>
    <property type="evidence" value="ECO:0007669"/>
    <property type="project" value="UniProtKB-UniRule"/>
</dbReference>
<evidence type="ECO:0000256" key="11">
    <source>
        <dbReference type="HAMAP-Rule" id="MF_00179"/>
    </source>
</evidence>
<evidence type="ECO:0000256" key="3">
    <source>
        <dbReference type="ARBA" id="ARBA00022619"/>
    </source>
</evidence>
<evidence type="ECO:0000313" key="14">
    <source>
        <dbReference type="Proteomes" id="UP001213309"/>
    </source>
</evidence>
<evidence type="ECO:0000256" key="7">
    <source>
        <dbReference type="ARBA" id="ARBA00022833"/>
    </source>
</evidence>
<feature type="binding site" evidence="11">
    <location>
        <position position="67"/>
    </location>
    <ligand>
        <name>Zn(2+)</name>
        <dbReference type="ChEBI" id="CHEBI:29105"/>
        <note>catalytic</note>
    </ligand>
</feature>
<comment type="cofactor">
    <cofactor evidence="11">
        <name>Zn(2+)</name>
        <dbReference type="ChEBI" id="CHEBI:29105"/>
    </cofactor>
    <text evidence="11">Binds 1 zinc ion per subunit.</text>
</comment>
<keyword evidence="3 11" id="KW-0686">Riboflavin biosynthesis</keyword>
<dbReference type="CDD" id="cd00641">
    <property type="entry name" value="GTP_cyclohydro2"/>
    <property type="match status" value="1"/>
</dbReference>
<dbReference type="PANTHER" id="PTHR21327:SF18">
    <property type="entry name" value="3,4-DIHYDROXY-2-BUTANONE 4-PHOSPHATE SYNTHASE"/>
    <property type="match status" value="1"/>
</dbReference>
<dbReference type="NCBIfam" id="TIGR00505">
    <property type="entry name" value="ribA"/>
    <property type="match status" value="1"/>
</dbReference>
<keyword evidence="5 11" id="KW-0547">Nucleotide-binding</keyword>
<dbReference type="Proteomes" id="UP001213309">
    <property type="component" value="Unassembled WGS sequence"/>
</dbReference>
<dbReference type="GO" id="GO:0003935">
    <property type="term" value="F:GTP cyclohydrolase II activity"/>
    <property type="evidence" value="ECO:0007669"/>
    <property type="project" value="UniProtKB-UniRule"/>
</dbReference>
<feature type="binding site" evidence="11">
    <location>
        <position position="56"/>
    </location>
    <ligand>
        <name>Zn(2+)</name>
        <dbReference type="ChEBI" id="CHEBI:29105"/>
        <note>catalytic</note>
    </ligand>
</feature>
<dbReference type="EC" id="3.5.4.25" evidence="11"/>
<dbReference type="Pfam" id="PF00925">
    <property type="entry name" value="GTP_cyclohydro2"/>
    <property type="match status" value="1"/>
</dbReference>
<evidence type="ECO:0000256" key="8">
    <source>
        <dbReference type="ARBA" id="ARBA00023134"/>
    </source>
</evidence>
<feature type="binding site" evidence="11">
    <location>
        <position position="151"/>
    </location>
    <ligand>
        <name>GTP</name>
        <dbReference type="ChEBI" id="CHEBI:37565"/>
    </ligand>
</feature>
<feature type="binding site" evidence="11">
    <location>
        <begin position="94"/>
        <end position="96"/>
    </location>
    <ligand>
        <name>GTP</name>
        <dbReference type="ChEBI" id="CHEBI:37565"/>
    </ligand>
</feature>
<comment type="function">
    <text evidence="9 11">Catalyzes the conversion of GTP to 2,5-diamino-6-ribosylamino-4(3H)-pyrimidinone 5'-phosphate (DARP), formate and pyrophosphate.</text>
</comment>
<dbReference type="InterPro" id="IPR032677">
    <property type="entry name" value="GTP_cyclohydro_II"/>
</dbReference>
<comment type="pathway">
    <text evidence="1 11">Cofactor biosynthesis; riboflavin biosynthesis; 5-amino-6-(D-ribitylamino)uracil from GTP: step 1/4.</text>
</comment>
<dbReference type="Gene3D" id="3.40.50.10990">
    <property type="entry name" value="GTP cyclohydrolase II"/>
    <property type="match status" value="1"/>
</dbReference>
<comment type="similarity">
    <text evidence="11">Belongs to the GTP cyclohydrolase II family.</text>
</comment>
<comment type="catalytic activity">
    <reaction evidence="10 11">
        <text>GTP + 4 H2O = 2,5-diamino-6-hydroxy-4-(5-phosphoribosylamino)-pyrimidine + formate + 2 phosphate + 3 H(+)</text>
        <dbReference type="Rhea" id="RHEA:23704"/>
        <dbReference type="ChEBI" id="CHEBI:15377"/>
        <dbReference type="ChEBI" id="CHEBI:15378"/>
        <dbReference type="ChEBI" id="CHEBI:15740"/>
        <dbReference type="ChEBI" id="CHEBI:37565"/>
        <dbReference type="ChEBI" id="CHEBI:43474"/>
        <dbReference type="ChEBI" id="CHEBI:58614"/>
        <dbReference type="EC" id="3.5.4.25"/>
    </reaction>
</comment>
<evidence type="ECO:0000256" key="2">
    <source>
        <dbReference type="ARBA" id="ARBA00005520"/>
    </source>
</evidence>
<feature type="binding site" evidence="11">
    <location>
        <position position="69"/>
    </location>
    <ligand>
        <name>Zn(2+)</name>
        <dbReference type="ChEBI" id="CHEBI:29105"/>
        <note>catalytic</note>
    </ligand>
</feature>
<dbReference type="FunFam" id="3.40.50.10990:FF:000001">
    <property type="entry name" value="Riboflavin biosynthesis protein RibBA"/>
    <property type="match status" value="1"/>
</dbReference>
<name>A0AAW6GTA7_BACUN</name>
<dbReference type="EMBL" id="JAQNSG010000013">
    <property type="protein sequence ID" value="MDC1881181.1"/>
    <property type="molecule type" value="Genomic_DNA"/>
</dbReference>
<feature type="binding site" evidence="11">
    <location>
        <position position="72"/>
    </location>
    <ligand>
        <name>GTP</name>
        <dbReference type="ChEBI" id="CHEBI:37565"/>
    </ligand>
</feature>
<evidence type="ECO:0000256" key="10">
    <source>
        <dbReference type="ARBA" id="ARBA00049295"/>
    </source>
</evidence>